<dbReference type="SUPFAM" id="SSF52821">
    <property type="entry name" value="Rhodanese/Cell cycle control phosphatase"/>
    <property type="match status" value="1"/>
</dbReference>
<dbReference type="SMART" id="SM00450">
    <property type="entry name" value="RHOD"/>
    <property type="match status" value="1"/>
</dbReference>
<dbReference type="InterPro" id="IPR001763">
    <property type="entry name" value="Rhodanese-like_dom"/>
</dbReference>
<proteinExistence type="predicted"/>
<dbReference type="Gene3D" id="3.40.250.10">
    <property type="entry name" value="Rhodanese-like domain"/>
    <property type="match status" value="1"/>
</dbReference>
<dbReference type="AlphaFoldDB" id="A0A9X2ES79"/>
<evidence type="ECO:0000313" key="2">
    <source>
        <dbReference type="EMBL" id="MCO1336440.1"/>
    </source>
</evidence>
<gene>
    <name evidence="2" type="ORF">MO867_19080</name>
</gene>
<dbReference type="InterPro" id="IPR050229">
    <property type="entry name" value="GlpE_sulfurtransferase"/>
</dbReference>
<evidence type="ECO:0000313" key="3">
    <source>
        <dbReference type="Proteomes" id="UP001139028"/>
    </source>
</evidence>
<dbReference type="RefSeq" id="WP_252472105.1">
    <property type="nucleotide sequence ID" value="NZ_JALBWM010000136.1"/>
</dbReference>
<dbReference type="EMBL" id="JALBWM010000136">
    <property type="protein sequence ID" value="MCO1336440.1"/>
    <property type="molecule type" value="Genomic_DNA"/>
</dbReference>
<keyword evidence="3" id="KW-1185">Reference proteome</keyword>
<evidence type="ECO:0000259" key="1">
    <source>
        <dbReference type="PROSITE" id="PS50206"/>
    </source>
</evidence>
<comment type="caution">
    <text evidence="2">The sequence shown here is derived from an EMBL/GenBank/DDBJ whole genome shotgun (WGS) entry which is preliminary data.</text>
</comment>
<dbReference type="CDD" id="cd01521">
    <property type="entry name" value="RHOD_PspE2"/>
    <property type="match status" value="1"/>
</dbReference>
<dbReference type="PANTHER" id="PTHR43031">
    <property type="entry name" value="FAD-DEPENDENT OXIDOREDUCTASE"/>
    <property type="match status" value="1"/>
</dbReference>
<sequence>MSSAVSRIPAANCHIALEYFQELMTFETDCWDVHHALSNGRKDFVLLDVRSEDAFRQGHIQEAESLPHQWITETTISGYPATTLFIVYCAGPHCNATEKAAIRLAKLGRPVKKLIGGVTGWIDEGFSLVKEQSTSSS</sequence>
<feature type="domain" description="Rhodanese" evidence="1">
    <location>
        <begin position="40"/>
        <end position="130"/>
    </location>
</feature>
<dbReference type="Pfam" id="PF00581">
    <property type="entry name" value="Rhodanese"/>
    <property type="match status" value="1"/>
</dbReference>
<dbReference type="InterPro" id="IPR036873">
    <property type="entry name" value="Rhodanese-like_dom_sf"/>
</dbReference>
<reference evidence="2" key="1">
    <citation type="journal article" date="2022" name="Arch. Microbiol.">
        <title>Microbulbifer okhotskensis sp. nov., isolated from a deep bottom sediment of the Okhotsk Sea.</title>
        <authorList>
            <person name="Romanenko L."/>
            <person name="Kurilenko V."/>
            <person name="Otstavnykh N."/>
            <person name="Velansky P."/>
            <person name="Isaeva M."/>
            <person name="Mikhailov V."/>
        </authorList>
    </citation>
    <scope>NUCLEOTIDE SEQUENCE</scope>
    <source>
        <strain evidence="2">OS29</strain>
    </source>
</reference>
<dbReference type="PROSITE" id="PS50206">
    <property type="entry name" value="RHODANESE_3"/>
    <property type="match status" value="1"/>
</dbReference>
<name>A0A9X2ES79_9GAMM</name>
<accession>A0A9X2ES79</accession>
<dbReference type="Proteomes" id="UP001139028">
    <property type="component" value="Unassembled WGS sequence"/>
</dbReference>
<protein>
    <submittedName>
        <fullName evidence="2">Rhodanese-like domain-containing protein</fullName>
    </submittedName>
</protein>
<organism evidence="2 3">
    <name type="scientific">Microbulbifer okhotskensis</name>
    <dbReference type="NCBI Taxonomy" id="2926617"/>
    <lineage>
        <taxon>Bacteria</taxon>
        <taxon>Pseudomonadati</taxon>
        <taxon>Pseudomonadota</taxon>
        <taxon>Gammaproteobacteria</taxon>
        <taxon>Cellvibrionales</taxon>
        <taxon>Microbulbiferaceae</taxon>
        <taxon>Microbulbifer</taxon>
    </lineage>
</organism>
<dbReference type="PANTHER" id="PTHR43031:SF1">
    <property type="entry name" value="PYRIDINE NUCLEOTIDE-DISULPHIDE OXIDOREDUCTASE"/>
    <property type="match status" value="1"/>
</dbReference>